<feature type="region of interest" description="Disordered" evidence="1">
    <location>
        <begin position="1"/>
        <end position="26"/>
    </location>
</feature>
<keyword evidence="3" id="KW-1185">Reference proteome</keyword>
<dbReference type="RefSeq" id="WP_397718682.1">
    <property type="nucleotide sequence ID" value="NZ_JBIRGN010000014.1"/>
</dbReference>
<evidence type="ECO:0000256" key="1">
    <source>
        <dbReference type="SAM" id="MobiDB-lite"/>
    </source>
</evidence>
<sequence>MTAHDHQDTAGEPTAPGTAPKGRERASAREVIQFVIAEQQLADLDVEIDFEALARLDDMPDDEAVALINETMTRLLLS</sequence>
<dbReference type="EMBL" id="JBIRGQ010000014">
    <property type="protein sequence ID" value="MFH8551656.1"/>
    <property type="molecule type" value="Genomic_DNA"/>
</dbReference>
<proteinExistence type="predicted"/>
<name>A0ABW7R7X1_9ACTN</name>
<gene>
    <name evidence="2" type="ORF">ACH4F9_42430</name>
</gene>
<evidence type="ECO:0000313" key="3">
    <source>
        <dbReference type="Proteomes" id="UP001610818"/>
    </source>
</evidence>
<evidence type="ECO:0000313" key="2">
    <source>
        <dbReference type="EMBL" id="MFH8551656.1"/>
    </source>
</evidence>
<comment type="caution">
    <text evidence="2">The sequence shown here is derived from an EMBL/GenBank/DDBJ whole genome shotgun (WGS) entry which is preliminary data.</text>
</comment>
<organism evidence="2 3">
    <name type="scientific">Streptomyces longisporoflavus</name>
    <dbReference type="NCBI Taxonomy" id="28044"/>
    <lineage>
        <taxon>Bacteria</taxon>
        <taxon>Bacillati</taxon>
        <taxon>Actinomycetota</taxon>
        <taxon>Actinomycetes</taxon>
        <taxon>Kitasatosporales</taxon>
        <taxon>Streptomycetaceae</taxon>
        <taxon>Streptomyces</taxon>
    </lineage>
</organism>
<reference evidence="2 3" key="1">
    <citation type="submission" date="2024-10" db="EMBL/GenBank/DDBJ databases">
        <title>The Natural Products Discovery Center: Release of the First 8490 Sequenced Strains for Exploring Actinobacteria Biosynthetic Diversity.</title>
        <authorList>
            <person name="Kalkreuter E."/>
            <person name="Kautsar S.A."/>
            <person name="Yang D."/>
            <person name="Bader C.D."/>
            <person name="Teijaro C.N."/>
            <person name="Fluegel L."/>
            <person name="Davis C.M."/>
            <person name="Simpson J.R."/>
            <person name="Lauterbach L."/>
            <person name="Steele A.D."/>
            <person name="Gui C."/>
            <person name="Meng S."/>
            <person name="Li G."/>
            <person name="Viehrig K."/>
            <person name="Ye F."/>
            <person name="Su P."/>
            <person name="Kiefer A.F."/>
            <person name="Nichols A."/>
            <person name="Cepeda A.J."/>
            <person name="Yan W."/>
            <person name="Fan B."/>
            <person name="Jiang Y."/>
            <person name="Adhikari A."/>
            <person name="Zheng C.-J."/>
            <person name="Schuster L."/>
            <person name="Cowan T.M."/>
            <person name="Smanski M.J."/>
            <person name="Chevrette M.G."/>
            <person name="De Carvalho L.P.S."/>
            <person name="Shen B."/>
        </authorList>
    </citation>
    <scope>NUCLEOTIDE SEQUENCE [LARGE SCALE GENOMIC DNA]</scope>
    <source>
        <strain evidence="2 3">NPDC017990</strain>
    </source>
</reference>
<accession>A0ABW7R7X1</accession>
<protein>
    <submittedName>
        <fullName evidence="2">Uncharacterized protein</fullName>
    </submittedName>
</protein>
<dbReference type="Proteomes" id="UP001610818">
    <property type="component" value="Unassembled WGS sequence"/>
</dbReference>